<evidence type="ECO:0000313" key="1">
    <source>
        <dbReference type="EMBL" id="CEG38548.1"/>
    </source>
</evidence>
<keyword evidence="2" id="KW-1185">Reference proteome</keyword>
<proteinExistence type="predicted"/>
<organism evidence="1 2">
    <name type="scientific">Plasmopara halstedii</name>
    <name type="common">Downy mildew of sunflower</name>
    <dbReference type="NCBI Taxonomy" id="4781"/>
    <lineage>
        <taxon>Eukaryota</taxon>
        <taxon>Sar</taxon>
        <taxon>Stramenopiles</taxon>
        <taxon>Oomycota</taxon>
        <taxon>Peronosporomycetes</taxon>
        <taxon>Peronosporales</taxon>
        <taxon>Peronosporaceae</taxon>
        <taxon>Plasmopara</taxon>
    </lineage>
</organism>
<dbReference type="GeneID" id="36403669"/>
<protein>
    <submittedName>
        <fullName evidence="1">Uncharacterized protein</fullName>
    </submittedName>
</protein>
<sequence>MKYIAVNIRAQIIISDNGFYKHHYMIILTPKRLGYTRYDIGKRYNEDALKYAMEKSYSRNMTRQGREVTRAIR</sequence>
<evidence type="ECO:0000313" key="2">
    <source>
        <dbReference type="Proteomes" id="UP000054928"/>
    </source>
</evidence>
<dbReference type="AlphaFoldDB" id="A0A0P1ADV0"/>
<name>A0A0P1ADV0_PLAHL</name>
<reference evidence="2" key="1">
    <citation type="submission" date="2014-09" db="EMBL/GenBank/DDBJ databases">
        <authorList>
            <person name="Sharma Rahul"/>
            <person name="Thines Marco"/>
        </authorList>
    </citation>
    <scope>NUCLEOTIDE SEQUENCE [LARGE SCALE GENOMIC DNA]</scope>
</reference>
<dbReference type="Proteomes" id="UP000054928">
    <property type="component" value="Unassembled WGS sequence"/>
</dbReference>
<accession>A0A0P1ADV0</accession>
<dbReference type="RefSeq" id="XP_024574917.1">
    <property type="nucleotide sequence ID" value="XM_024723996.1"/>
</dbReference>
<dbReference type="EMBL" id="CCYD01000322">
    <property type="protein sequence ID" value="CEG38548.1"/>
    <property type="molecule type" value="Genomic_DNA"/>
</dbReference>